<proteinExistence type="predicted"/>
<dbReference type="AlphaFoldDB" id="A0A0E9RCV6"/>
<accession>A0A0E9RCV6</accession>
<name>A0A0E9RCV6_ANGAN</name>
<reference evidence="1" key="2">
    <citation type="journal article" date="2015" name="Fish Shellfish Immunol.">
        <title>Early steps in the European eel (Anguilla anguilla)-Vibrio vulnificus interaction in the gills: Role of the RtxA13 toxin.</title>
        <authorList>
            <person name="Callol A."/>
            <person name="Pajuelo D."/>
            <person name="Ebbesson L."/>
            <person name="Teles M."/>
            <person name="MacKenzie S."/>
            <person name="Amaro C."/>
        </authorList>
    </citation>
    <scope>NUCLEOTIDE SEQUENCE</scope>
</reference>
<sequence>MSLNLFLDCDICRKWCVKGYFGNCKIIIGGIKCSLWNVVQLL</sequence>
<protein>
    <submittedName>
        <fullName evidence="1">Uncharacterized protein</fullName>
    </submittedName>
</protein>
<reference evidence="1" key="1">
    <citation type="submission" date="2014-11" db="EMBL/GenBank/DDBJ databases">
        <authorList>
            <person name="Amaro Gonzalez C."/>
        </authorList>
    </citation>
    <scope>NUCLEOTIDE SEQUENCE</scope>
</reference>
<evidence type="ECO:0000313" key="1">
    <source>
        <dbReference type="EMBL" id="JAH26290.1"/>
    </source>
</evidence>
<organism evidence="1">
    <name type="scientific">Anguilla anguilla</name>
    <name type="common">European freshwater eel</name>
    <name type="synonym">Muraena anguilla</name>
    <dbReference type="NCBI Taxonomy" id="7936"/>
    <lineage>
        <taxon>Eukaryota</taxon>
        <taxon>Metazoa</taxon>
        <taxon>Chordata</taxon>
        <taxon>Craniata</taxon>
        <taxon>Vertebrata</taxon>
        <taxon>Euteleostomi</taxon>
        <taxon>Actinopterygii</taxon>
        <taxon>Neopterygii</taxon>
        <taxon>Teleostei</taxon>
        <taxon>Anguilliformes</taxon>
        <taxon>Anguillidae</taxon>
        <taxon>Anguilla</taxon>
    </lineage>
</organism>
<dbReference type="EMBL" id="GBXM01082287">
    <property type="protein sequence ID" value="JAH26290.1"/>
    <property type="molecule type" value="Transcribed_RNA"/>
</dbReference>